<evidence type="ECO:0000259" key="10">
    <source>
        <dbReference type="Pfam" id="PF13229"/>
    </source>
</evidence>
<proteinExistence type="inferred from homology"/>
<dbReference type="GO" id="GO:0046872">
    <property type="term" value="F:metal ion binding"/>
    <property type="evidence" value="ECO:0007669"/>
    <property type="project" value="UniProtKB-KW"/>
</dbReference>
<keyword evidence="12" id="KW-1185">Reference proteome</keyword>
<dbReference type="InterPro" id="IPR006626">
    <property type="entry name" value="PbH1"/>
</dbReference>
<dbReference type="SUPFAM" id="SSF51126">
    <property type="entry name" value="Pectin lyase-like"/>
    <property type="match status" value="1"/>
</dbReference>
<gene>
    <name evidence="11" type="ORF">ONB1V03_LOCUS5950</name>
</gene>
<protein>
    <recommendedName>
        <fullName evidence="10">Right handed beta helix domain-containing protein</fullName>
    </recommendedName>
</protein>
<evidence type="ECO:0000256" key="4">
    <source>
        <dbReference type="ARBA" id="ARBA00022723"/>
    </source>
</evidence>
<feature type="signal peptide" evidence="9">
    <location>
        <begin position="1"/>
        <end position="18"/>
    </location>
</feature>
<dbReference type="GO" id="GO:0016837">
    <property type="term" value="F:carbon-oxygen lyase activity, acting on polysaccharides"/>
    <property type="evidence" value="ECO:0007669"/>
    <property type="project" value="TreeGrafter"/>
</dbReference>
<comment type="cofactor">
    <cofactor evidence="1">
        <name>Ca(2+)</name>
        <dbReference type="ChEBI" id="CHEBI:29108"/>
    </cofactor>
</comment>
<keyword evidence="5 9" id="KW-0732">Signal</keyword>
<sequence length="293" mass="31224">MKITLILALSCLMVYGNCKTINVSSASELNDAFSSAAPGDTIHMADGKYHGSFEPTKSGTSSAPITLTGSKGAVISGTKYGFWLKGSHWVLKGFTVTDSPKGIVLEGASNNILEDLEVHNIKQEGIHLRTSSADNILRDSYVHHTGRGNETDQGFGEGVYIGQAFHNWAGGKQDKSDRNQILNNRIGPEVTAEAIDIKEGSCCGVIKGNTFDGNGEKGLHYADSHIDVKGDSYDIEGNTGNHPFKNGFEIHHIAEAKMGGCKNTIKGNKCGGLPSGGKCVVNSSKDCENYIDN</sequence>
<dbReference type="Gene3D" id="2.160.20.10">
    <property type="entry name" value="Single-stranded right-handed beta-helix, Pectin lyase-like"/>
    <property type="match status" value="1"/>
</dbReference>
<evidence type="ECO:0000256" key="2">
    <source>
        <dbReference type="ARBA" id="ARBA00004613"/>
    </source>
</evidence>
<keyword evidence="7" id="KW-0456">Lyase</keyword>
<feature type="domain" description="Right handed beta helix" evidence="10">
    <location>
        <begin position="81"/>
        <end position="238"/>
    </location>
</feature>
<comment type="subcellular location">
    <subcellularLocation>
        <location evidence="2">Secreted</location>
    </subcellularLocation>
</comment>
<keyword evidence="4" id="KW-0479">Metal-binding</keyword>
<dbReference type="EMBL" id="CAJPVJ010002546">
    <property type="protein sequence ID" value="CAG2166428.1"/>
    <property type="molecule type" value="Genomic_DNA"/>
</dbReference>
<dbReference type="InterPro" id="IPR022441">
    <property type="entry name" value="Para_beta_helix_rpt-2"/>
</dbReference>
<dbReference type="PANTHER" id="PTHR40088:SF1">
    <property type="entry name" value="PECTATE LYASE PEL9"/>
    <property type="match status" value="1"/>
</dbReference>
<keyword evidence="3" id="KW-0964">Secreted</keyword>
<evidence type="ECO:0000256" key="7">
    <source>
        <dbReference type="ARBA" id="ARBA00023239"/>
    </source>
</evidence>
<reference evidence="11" key="1">
    <citation type="submission" date="2020-11" db="EMBL/GenBank/DDBJ databases">
        <authorList>
            <person name="Tran Van P."/>
        </authorList>
    </citation>
    <scope>NUCLEOTIDE SEQUENCE</scope>
</reference>
<dbReference type="InterPro" id="IPR039448">
    <property type="entry name" value="Beta_helix"/>
</dbReference>
<dbReference type="OrthoDB" id="6495190at2759"/>
<dbReference type="AlphaFoldDB" id="A0A7R9LS36"/>
<dbReference type="PANTHER" id="PTHR40088">
    <property type="entry name" value="PECTATE LYASE (EUROFUNG)"/>
    <property type="match status" value="1"/>
</dbReference>
<dbReference type="Proteomes" id="UP000728032">
    <property type="component" value="Unassembled WGS sequence"/>
</dbReference>
<evidence type="ECO:0000256" key="3">
    <source>
        <dbReference type="ARBA" id="ARBA00022525"/>
    </source>
</evidence>
<keyword evidence="6" id="KW-0106">Calcium</keyword>
<dbReference type="EMBL" id="OC917371">
    <property type="protein sequence ID" value="CAD7646866.1"/>
    <property type="molecule type" value="Genomic_DNA"/>
</dbReference>
<evidence type="ECO:0000256" key="5">
    <source>
        <dbReference type="ARBA" id="ARBA00022729"/>
    </source>
</evidence>
<organism evidence="11">
    <name type="scientific">Oppiella nova</name>
    <dbReference type="NCBI Taxonomy" id="334625"/>
    <lineage>
        <taxon>Eukaryota</taxon>
        <taxon>Metazoa</taxon>
        <taxon>Ecdysozoa</taxon>
        <taxon>Arthropoda</taxon>
        <taxon>Chelicerata</taxon>
        <taxon>Arachnida</taxon>
        <taxon>Acari</taxon>
        <taxon>Acariformes</taxon>
        <taxon>Sarcoptiformes</taxon>
        <taxon>Oribatida</taxon>
        <taxon>Brachypylina</taxon>
        <taxon>Oppioidea</taxon>
        <taxon>Oppiidae</taxon>
        <taxon>Oppiella</taxon>
    </lineage>
</organism>
<dbReference type="InterPro" id="IPR012334">
    <property type="entry name" value="Pectin_lyas_fold"/>
</dbReference>
<dbReference type="InterPro" id="IPR052052">
    <property type="entry name" value="Polysaccharide_Lyase_9"/>
</dbReference>
<evidence type="ECO:0000256" key="8">
    <source>
        <dbReference type="ARBA" id="ARBA00038263"/>
    </source>
</evidence>
<evidence type="ECO:0000313" key="11">
    <source>
        <dbReference type="EMBL" id="CAD7646866.1"/>
    </source>
</evidence>
<feature type="chain" id="PRO_5035592293" description="Right handed beta helix domain-containing protein" evidence="9">
    <location>
        <begin position="19"/>
        <end position="293"/>
    </location>
</feature>
<evidence type="ECO:0000256" key="9">
    <source>
        <dbReference type="SAM" id="SignalP"/>
    </source>
</evidence>
<evidence type="ECO:0000256" key="1">
    <source>
        <dbReference type="ARBA" id="ARBA00001913"/>
    </source>
</evidence>
<evidence type="ECO:0000256" key="6">
    <source>
        <dbReference type="ARBA" id="ARBA00022837"/>
    </source>
</evidence>
<evidence type="ECO:0000313" key="12">
    <source>
        <dbReference type="Proteomes" id="UP000728032"/>
    </source>
</evidence>
<dbReference type="NCBIfam" id="TIGR03804">
    <property type="entry name" value="para_beta_helix"/>
    <property type="match status" value="1"/>
</dbReference>
<dbReference type="GO" id="GO:0005576">
    <property type="term" value="C:extracellular region"/>
    <property type="evidence" value="ECO:0007669"/>
    <property type="project" value="UniProtKB-SubCell"/>
</dbReference>
<dbReference type="Pfam" id="PF13229">
    <property type="entry name" value="Beta_helix"/>
    <property type="match status" value="1"/>
</dbReference>
<dbReference type="SMART" id="SM00710">
    <property type="entry name" value="PbH1"/>
    <property type="match status" value="4"/>
</dbReference>
<accession>A0A7R9LS36</accession>
<name>A0A7R9LS36_9ACAR</name>
<comment type="similarity">
    <text evidence="8">Belongs to the polysaccharide lyase 9 family.</text>
</comment>
<dbReference type="InterPro" id="IPR011050">
    <property type="entry name" value="Pectin_lyase_fold/virulence"/>
</dbReference>